<reference evidence="1" key="1">
    <citation type="submission" date="2016-01" db="EMBL/GenBank/DDBJ databases">
        <title>Reference transcriptome for the parasite Schistocephalus solidus: insights into the molecular evolution of parasitism.</title>
        <authorList>
            <person name="Hebert F.O."/>
            <person name="Grambauer S."/>
            <person name="Barber I."/>
            <person name="Landry C.R."/>
            <person name="Aubin-Horth N."/>
        </authorList>
    </citation>
    <scope>NUCLEOTIDE SEQUENCE</scope>
</reference>
<proteinExistence type="predicted"/>
<dbReference type="AlphaFoldDB" id="A0A0X3PWA6"/>
<organism evidence="1">
    <name type="scientific">Schistocephalus solidus</name>
    <name type="common">Tapeworm</name>
    <dbReference type="NCBI Taxonomy" id="70667"/>
    <lineage>
        <taxon>Eukaryota</taxon>
        <taxon>Metazoa</taxon>
        <taxon>Spiralia</taxon>
        <taxon>Lophotrochozoa</taxon>
        <taxon>Platyhelminthes</taxon>
        <taxon>Cestoda</taxon>
        <taxon>Eucestoda</taxon>
        <taxon>Diphyllobothriidea</taxon>
        <taxon>Diphyllobothriidae</taxon>
        <taxon>Schistocephalus</taxon>
    </lineage>
</organism>
<protein>
    <submittedName>
        <fullName evidence="1">Uncharacterized protein</fullName>
    </submittedName>
</protein>
<accession>A0A0X3PWA6</accession>
<dbReference type="EMBL" id="GEEE01007151">
    <property type="protein sequence ID" value="JAP56074.1"/>
    <property type="molecule type" value="Transcribed_RNA"/>
</dbReference>
<evidence type="ECO:0000313" key="1">
    <source>
        <dbReference type="EMBL" id="JAP56074.1"/>
    </source>
</evidence>
<name>A0A0X3PWA6_SCHSO</name>
<gene>
    <name evidence="1" type="ORF">TR116210</name>
</gene>
<sequence>MSRKFAQHQQTIELAREFSPLLLPTPAACSAMRVLCNPWYFQFGFSVRNCGGFWKGFQAFPVTAADLSASLNRVSQLPLVGVKPEPGCSSHVREHLPIFRSDVVISLISPLRASSTNLFYARWSCQLRYARGCVTRLHFCACASFIWRCL</sequence>